<keyword evidence="2" id="KW-1185">Reference proteome</keyword>
<dbReference type="Proteomes" id="UP001305414">
    <property type="component" value="Unassembled WGS sequence"/>
</dbReference>
<sequence>MPYTNAKTVDQNQAEKLLRLGMRRCKSFLNDPGLSPPPFFGLSSFPILMSMVPEVEEQIKMCS</sequence>
<evidence type="ECO:0000313" key="2">
    <source>
        <dbReference type="Proteomes" id="UP001305414"/>
    </source>
</evidence>
<proteinExistence type="predicted"/>
<evidence type="ECO:0000313" key="1">
    <source>
        <dbReference type="EMBL" id="KAK5630379.1"/>
    </source>
</evidence>
<accession>A0AAN7UYX1</accession>
<name>A0AAN7UYX1_9PEZI</name>
<dbReference type="AlphaFoldDB" id="A0AAN7UYX1"/>
<comment type="caution">
    <text evidence="1">The sequence shown here is derived from an EMBL/GenBank/DDBJ whole genome shotgun (WGS) entry which is preliminary data.</text>
</comment>
<protein>
    <submittedName>
        <fullName evidence="1">Uncharacterized protein</fullName>
    </submittedName>
</protein>
<reference evidence="1 2" key="1">
    <citation type="submission" date="2023-10" db="EMBL/GenBank/DDBJ databases">
        <title>Draft genome sequence of Xylaria bambusicola isolate GMP-LS, the root and basal stem rot pathogen of sugarcane in Indonesia.</title>
        <authorList>
            <person name="Selvaraj P."/>
            <person name="Muralishankar V."/>
            <person name="Muruganantham S."/>
            <person name="Sp S."/>
            <person name="Haryani S."/>
            <person name="Lau K.J.X."/>
            <person name="Naqvi N.I."/>
        </authorList>
    </citation>
    <scope>NUCLEOTIDE SEQUENCE [LARGE SCALE GENOMIC DNA]</scope>
    <source>
        <strain evidence="1">GMP-LS</strain>
    </source>
</reference>
<dbReference type="EMBL" id="JAWHQM010000015">
    <property type="protein sequence ID" value="KAK5630379.1"/>
    <property type="molecule type" value="Genomic_DNA"/>
</dbReference>
<gene>
    <name evidence="1" type="ORF">RRF57_006094</name>
</gene>
<organism evidence="1 2">
    <name type="scientific">Xylaria bambusicola</name>
    <dbReference type="NCBI Taxonomy" id="326684"/>
    <lineage>
        <taxon>Eukaryota</taxon>
        <taxon>Fungi</taxon>
        <taxon>Dikarya</taxon>
        <taxon>Ascomycota</taxon>
        <taxon>Pezizomycotina</taxon>
        <taxon>Sordariomycetes</taxon>
        <taxon>Xylariomycetidae</taxon>
        <taxon>Xylariales</taxon>
        <taxon>Xylariaceae</taxon>
        <taxon>Xylaria</taxon>
    </lineage>
</organism>